<gene>
    <name evidence="1" type="ORF">LCGC14_3144570</name>
</gene>
<dbReference type="EMBL" id="LAZR01069035">
    <property type="protein sequence ID" value="KKK48490.1"/>
    <property type="molecule type" value="Genomic_DNA"/>
</dbReference>
<feature type="non-terminal residue" evidence="1">
    <location>
        <position position="44"/>
    </location>
</feature>
<comment type="caution">
    <text evidence="1">The sequence shown here is derived from an EMBL/GenBank/DDBJ whole genome shotgun (WGS) entry which is preliminary data.</text>
</comment>
<accession>A0A0F8WJV7</accession>
<name>A0A0F8WJV7_9ZZZZ</name>
<proteinExistence type="predicted"/>
<dbReference type="AlphaFoldDB" id="A0A0F8WJV7"/>
<sequence>MSIAGALASHLKADTDVSLKVGSRVFRGVAPQPEIRPYLVIQQI</sequence>
<organism evidence="1">
    <name type="scientific">marine sediment metagenome</name>
    <dbReference type="NCBI Taxonomy" id="412755"/>
    <lineage>
        <taxon>unclassified sequences</taxon>
        <taxon>metagenomes</taxon>
        <taxon>ecological metagenomes</taxon>
    </lineage>
</organism>
<evidence type="ECO:0000313" key="1">
    <source>
        <dbReference type="EMBL" id="KKK48490.1"/>
    </source>
</evidence>
<protein>
    <submittedName>
        <fullName evidence="1">Uncharacterized protein</fullName>
    </submittedName>
</protein>
<reference evidence="1" key="1">
    <citation type="journal article" date="2015" name="Nature">
        <title>Complex archaea that bridge the gap between prokaryotes and eukaryotes.</title>
        <authorList>
            <person name="Spang A."/>
            <person name="Saw J.H."/>
            <person name="Jorgensen S.L."/>
            <person name="Zaremba-Niedzwiedzka K."/>
            <person name="Martijn J."/>
            <person name="Lind A.E."/>
            <person name="van Eijk R."/>
            <person name="Schleper C."/>
            <person name="Guy L."/>
            <person name="Ettema T.J."/>
        </authorList>
    </citation>
    <scope>NUCLEOTIDE SEQUENCE</scope>
</reference>